<dbReference type="EMBL" id="FO203427">
    <property type="protein sequence ID" value="CCH47624.1"/>
    <property type="molecule type" value="Genomic_DNA"/>
</dbReference>
<dbReference type="InterPro" id="IPR051201">
    <property type="entry name" value="Chloro_Bact_Ser_Proteases"/>
</dbReference>
<dbReference type="Gene3D" id="2.40.10.120">
    <property type="match status" value="1"/>
</dbReference>
<reference evidence="4 5" key="1">
    <citation type="journal article" date="2013" name="PLoS ONE">
        <title>The first genomic and proteomic characterization of a deep-sea sulfate reducer: insights into the piezophilic lifestyle of Desulfovibrio piezophilus.</title>
        <authorList>
            <person name="Pradel N."/>
            <person name="Ji B."/>
            <person name="Gimenez G."/>
            <person name="Talla E."/>
            <person name="Lenoble P."/>
            <person name="Garel M."/>
            <person name="Tamburini C."/>
            <person name="Fourquet P."/>
            <person name="Lebrun R."/>
            <person name="Bertin P."/>
            <person name="Denis Y."/>
            <person name="Pophillat M."/>
            <person name="Barbe V."/>
            <person name="Ollivier B."/>
            <person name="Dolla A."/>
        </authorList>
    </citation>
    <scope>NUCLEOTIDE SEQUENCE [LARGE SCALE GENOMIC DNA]</scope>
    <source>
        <strain evidence="5">DSM 10523 / SB164P1</strain>
    </source>
</reference>
<dbReference type="EC" id="3.4.21.107" evidence="4"/>
<keyword evidence="5" id="KW-1185">Reference proteome</keyword>
<dbReference type="PANTHER" id="PTHR43343:SF3">
    <property type="entry name" value="PROTEASE DO-LIKE 8, CHLOROPLASTIC"/>
    <property type="match status" value="1"/>
</dbReference>
<reference evidence="5" key="2">
    <citation type="journal article" date="2013" name="Stand. Genomic Sci.">
        <title>Complete genome sequence of Desulfocapsa sulfexigens, a marine deltaproteobacterium specialized in disproportionating inorganic sulfur compounds.</title>
        <authorList>
            <person name="Finster K.W."/>
            <person name="Kjeldsen K.U."/>
            <person name="Kube M."/>
            <person name="Reinhardt R."/>
            <person name="Mussmann M."/>
            <person name="Amann R."/>
            <person name="Schreiber L."/>
        </authorList>
    </citation>
    <scope>NUCLEOTIDE SEQUENCE [LARGE SCALE GENOMIC DNA]</scope>
    <source>
        <strain evidence="5">DSM 10523 / SB164P1</strain>
    </source>
</reference>
<dbReference type="OrthoDB" id="9766361at2"/>
<dbReference type="PROSITE" id="PS51257">
    <property type="entry name" value="PROKAR_LIPOPROTEIN"/>
    <property type="match status" value="1"/>
</dbReference>
<dbReference type="InterPro" id="IPR001940">
    <property type="entry name" value="Peptidase_S1C"/>
</dbReference>
<dbReference type="InterPro" id="IPR009003">
    <property type="entry name" value="Peptidase_S1_PA"/>
</dbReference>
<dbReference type="PATRIC" id="fig|879567.3.peg.398"/>
<sequence length="748" mass="84451">MQVLFRYFKVLMFLSVLLSLLACQTTKGGKVSYNLFYTPADHIAELVAKQQFDDASTVYGQNKDWFVEKMADPAIADLVNTVSTHLQSTYRSVIQTKMRSIKDLEWPSSREKWIEIKTEIEQFSREIHTADGVQIFKDPQFHPAFLDEAKEILNTQIAKIKNSASEQFASYPIFEEENFFNVYPVELDASAFLTEQKVLLEKEIAQAKGNELLNFYKQYEEYLADDAKRQIGGLFFKSLCPSTKKAALATLMGAYAKTCKAGLELDAIPDVKVAFLEVTSDALKEKGGIEFPVGVDLDMPFTAINGSLKKGFDNKEVKSADIIILFNLAATKTNRHVETSNYIKSTCLTGYKQALNPEWDVLQVELQQANMEIMTSNNRLDTSSGNIYKVLGNSIANLLTESKQNKAKQKIEDLKTKFRETPRYVDEPVYGEYAFQRAEMEVIKTGTVQYYVIDQRTKRYLSDFFDVHSQEFFTVAYGLSDTDPNLETLKNTNVTEEAVDAFESEPVTVKLSELLDHYSGNKAKTKRYSSIAQIRRDVVKNRNVMLASAKKKEFGFDKQKDRRFESVVVVKTATGLGTGFYVTDDIVLTNYHVVEEQKFVELEKWGGLETFGKVIAKDVRLDLALVKVQDRGAPVVFYGKKQLNLAETVEAIGHPLGNKFTLTRGVISTLRKHESIMRVKGKPVMFIQTDTPVNAGNSGGPLFLGNYVIGVNDWGVNKNIAEGLNFSIHYSEVFNFLDDNKIAFKKGN</sequence>
<dbReference type="PRINTS" id="PR00834">
    <property type="entry name" value="PROTEASES2C"/>
</dbReference>
<dbReference type="STRING" id="1322246.BN4_10386"/>
<name>M1WNJ4_PSEP2</name>
<evidence type="ECO:0000256" key="2">
    <source>
        <dbReference type="ARBA" id="ARBA00022801"/>
    </source>
</evidence>
<evidence type="ECO:0000256" key="1">
    <source>
        <dbReference type="ARBA" id="ARBA00022670"/>
    </source>
</evidence>
<dbReference type="Pfam" id="PF13365">
    <property type="entry name" value="Trypsin_2"/>
    <property type="match status" value="1"/>
</dbReference>
<keyword evidence="2 4" id="KW-0378">Hydrolase</keyword>
<feature type="chain" id="PRO_5004018879" evidence="3">
    <location>
        <begin position="23"/>
        <end position="748"/>
    </location>
</feature>
<evidence type="ECO:0000313" key="5">
    <source>
        <dbReference type="Proteomes" id="UP000011724"/>
    </source>
</evidence>
<protein>
    <submittedName>
        <fullName evidence="4">Peptidase S1 and S6 chymotrypsin/Hap</fullName>
        <ecNumber evidence="4">3.4.21.107</ecNumber>
    </submittedName>
</protein>
<keyword evidence="1" id="KW-0645">Protease</keyword>
<dbReference type="PANTHER" id="PTHR43343">
    <property type="entry name" value="PEPTIDASE S12"/>
    <property type="match status" value="1"/>
</dbReference>
<feature type="signal peptide" evidence="3">
    <location>
        <begin position="1"/>
        <end position="22"/>
    </location>
</feature>
<dbReference type="GO" id="GO:0004252">
    <property type="term" value="F:serine-type endopeptidase activity"/>
    <property type="evidence" value="ECO:0007669"/>
    <property type="project" value="InterPro"/>
</dbReference>
<evidence type="ECO:0000313" key="4">
    <source>
        <dbReference type="EMBL" id="CCH47624.1"/>
    </source>
</evidence>
<accession>M1WNJ4</accession>
<dbReference type="HOGENOM" id="CLU_369958_0_0_7"/>
<evidence type="ECO:0000256" key="3">
    <source>
        <dbReference type="SAM" id="SignalP"/>
    </source>
</evidence>
<dbReference type="SUPFAM" id="SSF50494">
    <property type="entry name" value="Trypsin-like serine proteases"/>
    <property type="match status" value="1"/>
</dbReference>
<organism evidence="4 5">
    <name type="scientific">Pseudodesulfovibrio piezophilus (strain DSM 21447 / JCM 15486 / C1TLV30)</name>
    <name type="common">Desulfovibrio piezophilus</name>
    <dbReference type="NCBI Taxonomy" id="1322246"/>
    <lineage>
        <taxon>Bacteria</taxon>
        <taxon>Pseudomonadati</taxon>
        <taxon>Thermodesulfobacteriota</taxon>
        <taxon>Desulfovibrionia</taxon>
        <taxon>Desulfovibrionales</taxon>
        <taxon>Desulfovibrionaceae</taxon>
    </lineage>
</organism>
<dbReference type="AlphaFoldDB" id="M1WNJ4"/>
<proteinExistence type="predicted"/>
<keyword evidence="3" id="KW-0732">Signal</keyword>
<dbReference type="GO" id="GO:0006508">
    <property type="term" value="P:proteolysis"/>
    <property type="evidence" value="ECO:0007669"/>
    <property type="project" value="UniProtKB-KW"/>
</dbReference>
<dbReference type="RefSeq" id="WP_015413679.1">
    <property type="nucleotide sequence ID" value="NC_020409.1"/>
</dbReference>
<gene>
    <name evidence="4" type="ordered locus">BN4_10386</name>
</gene>
<dbReference type="KEGG" id="dpi:BN4_10386"/>
<dbReference type="eggNOG" id="COG0265">
    <property type="taxonomic scope" value="Bacteria"/>
</dbReference>
<dbReference type="Proteomes" id="UP000011724">
    <property type="component" value="Chromosome"/>
</dbReference>